<dbReference type="GO" id="GO:0008270">
    <property type="term" value="F:zinc ion binding"/>
    <property type="evidence" value="ECO:0007669"/>
    <property type="project" value="UniProtKB-KW"/>
</dbReference>
<dbReference type="Proteomes" id="UP000078559">
    <property type="component" value="Chromosome 8"/>
</dbReference>
<proteinExistence type="predicted"/>
<keyword evidence="2" id="KW-0863">Zinc-finger</keyword>
<evidence type="ECO:0000313" key="5">
    <source>
        <dbReference type="EMBL" id="KUI71987.1"/>
    </source>
</evidence>
<keyword evidence="6" id="KW-1185">Reference proteome</keyword>
<dbReference type="AlphaFoldDB" id="A0A194W6W0"/>
<reference evidence="5" key="1">
    <citation type="submission" date="2014-12" db="EMBL/GenBank/DDBJ databases">
        <title>Genome Sequence of Valsa Canker Pathogens Uncovers a Specific Adaption of Colonization on Woody Bark.</title>
        <authorList>
            <person name="Yin Z."/>
            <person name="Liu H."/>
            <person name="Gao X."/>
            <person name="Li Z."/>
            <person name="Song N."/>
            <person name="Ke X."/>
            <person name="Dai Q."/>
            <person name="Wu Y."/>
            <person name="Sun Y."/>
            <person name="Xu J.-R."/>
            <person name="Kang Z.K."/>
            <person name="Wang L."/>
            <person name="Huang L."/>
        </authorList>
    </citation>
    <scope>NUCLEOTIDE SEQUENCE [LARGE SCALE GENOMIC DNA]</scope>
    <source>
        <strain evidence="5">03-8</strain>
    </source>
</reference>
<sequence length="157" mass="17483">MARNKPASSPNKTVSQTSFTFPQLHQAVSSVVSDDIGSTWFNIQAGGNFQNEYSTNVMGRFECNNNSCPNNGWGSKKVAILIRGYPNNGYNATVFNQRCQSCNQLGSLTLDNASYVERVSYRIKKNLTMPRRKDYRIEENSARDASEGIVGRLEGLD</sequence>
<dbReference type="Pfam" id="PF13695">
    <property type="entry name" value="Zn_ribbon_3CxxC"/>
    <property type="match status" value="1"/>
</dbReference>
<dbReference type="SMART" id="SM01328">
    <property type="entry name" value="zf-3CxxC"/>
    <property type="match status" value="1"/>
</dbReference>
<dbReference type="InterPro" id="IPR027377">
    <property type="entry name" value="ZAR1/RTP1-5-like_Znf-3CxxC"/>
</dbReference>
<keyword evidence="3" id="KW-0862">Zinc</keyword>
<protein>
    <recommendedName>
        <fullName evidence="4">3CxxC-type domain-containing protein</fullName>
    </recommendedName>
</protein>
<organism evidence="5 6">
    <name type="scientific">Cytospora mali</name>
    <name type="common">Apple Valsa canker fungus</name>
    <name type="synonym">Valsa mali</name>
    <dbReference type="NCBI Taxonomy" id="578113"/>
    <lineage>
        <taxon>Eukaryota</taxon>
        <taxon>Fungi</taxon>
        <taxon>Dikarya</taxon>
        <taxon>Ascomycota</taxon>
        <taxon>Pezizomycotina</taxon>
        <taxon>Sordariomycetes</taxon>
        <taxon>Sordariomycetidae</taxon>
        <taxon>Diaporthales</taxon>
        <taxon>Cytosporaceae</taxon>
        <taxon>Cytospora</taxon>
    </lineage>
</organism>
<dbReference type="OrthoDB" id="8121437at2759"/>
<dbReference type="EMBL" id="CM003105">
    <property type="protein sequence ID" value="KUI71987.1"/>
    <property type="molecule type" value="Genomic_DNA"/>
</dbReference>
<evidence type="ECO:0000259" key="4">
    <source>
        <dbReference type="SMART" id="SM01328"/>
    </source>
</evidence>
<keyword evidence="1" id="KW-0479">Metal-binding</keyword>
<name>A0A194W6W0_CYTMA</name>
<evidence type="ECO:0000256" key="2">
    <source>
        <dbReference type="ARBA" id="ARBA00022771"/>
    </source>
</evidence>
<accession>A0A194W6W0</accession>
<gene>
    <name evidence="5" type="ORF">VM1G_11789</name>
</gene>
<evidence type="ECO:0000313" key="6">
    <source>
        <dbReference type="Proteomes" id="UP000078559"/>
    </source>
</evidence>
<evidence type="ECO:0000256" key="1">
    <source>
        <dbReference type="ARBA" id="ARBA00022723"/>
    </source>
</evidence>
<evidence type="ECO:0000256" key="3">
    <source>
        <dbReference type="ARBA" id="ARBA00022833"/>
    </source>
</evidence>
<feature type="domain" description="3CxxC-type" evidence="4">
    <location>
        <begin position="56"/>
        <end position="144"/>
    </location>
</feature>